<dbReference type="AlphaFoldDB" id="A0A8B8B4N5"/>
<sequence>MEECEGSYGVNCTQECPRDYYGRLCRDKCDCPPDNNNCSGGNNSVCVYFYSIKRYTDVIKRNKDPIIGEQSVQEDHREQDSTEEYDVNSTGIYNHLTPQIRSSYVSLYNTRRDLVAELASSGFPERPHPTPCQKKKKMILVEGTDGLERYVDMVCDKYNQDETTESRIVTNEALYSNAEQRVQNNLLHSNMQVPYCRTWSQTDVSNSNDRHLSRSVADIRPDSPVVSEDSEDLYFNVSYGGLSTPSHDKDNVYTSYPLSSPTLEKKARLNTNLSKEQTNGITDSRTSRLDPIRMSPADLISKSQLYFPSNTEPKSPASSEDSDEPYINLKYLNQAANSFNQHGVSERPSSSCGSELDDDGIFYVNSSNLV</sequence>
<dbReference type="RefSeq" id="XP_022298375.1">
    <property type="nucleotide sequence ID" value="XM_022442667.1"/>
</dbReference>
<reference evidence="3" key="1">
    <citation type="submission" date="2025-08" db="UniProtKB">
        <authorList>
            <consortium name="RefSeq"/>
        </authorList>
    </citation>
    <scope>IDENTIFICATION</scope>
    <source>
        <tissue evidence="3">Whole sample</tissue>
    </source>
</reference>
<feature type="region of interest" description="Disordered" evidence="1">
    <location>
        <begin position="270"/>
        <end position="324"/>
    </location>
</feature>
<dbReference type="Proteomes" id="UP000694844">
    <property type="component" value="Chromosome 8"/>
</dbReference>
<accession>A0A8B8B4N5</accession>
<proteinExistence type="predicted"/>
<name>A0A8B8B4N5_CRAVI</name>
<keyword evidence="2" id="KW-1185">Reference proteome</keyword>
<feature type="compositionally biased region" description="Polar residues" evidence="1">
    <location>
        <begin position="270"/>
        <end position="284"/>
    </location>
</feature>
<protein>
    <submittedName>
        <fullName evidence="3">Uncharacterized protein LOC111107457</fullName>
    </submittedName>
</protein>
<dbReference type="KEGG" id="cvn:111107457"/>
<organism evidence="2 3">
    <name type="scientific">Crassostrea virginica</name>
    <name type="common">Eastern oyster</name>
    <dbReference type="NCBI Taxonomy" id="6565"/>
    <lineage>
        <taxon>Eukaryota</taxon>
        <taxon>Metazoa</taxon>
        <taxon>Spiralia</taxon>
        <taxon>Lophotrochozoa</taxon>
        <taxon>Mollusca</taxon>
        <taxon>Bivalvia</taxon>
        <taxon>Autobranchia</taxon>
        <taxon>Pteriomorphia</taxon>
        <taxon>Ostreida</taxon>
        <taxon>Ostreoidea</taxon>
        <taxon>Ostreidae</taxon>
        <taxon>Crassostrea</taxon>
    </lineage>
</organism>
<evidence type="ECO:0000256" key="1">
    <source>
        <dbReference type="SAM" id="MobiDB-lite"/>
    </source>
</evidence>
<evidence type="ECO:0000313" key="2">
    <source>
        <dbReference type="Proteomes" id="UP000694844"/>
    </source>
</evidence>
<feature type="compositionally biased region" description="Polar residues" evidence="1">
    <location>
        <begin position="301"/>
        <end position="319"/>
    </location>
</feature>
<evidence type="ECO:0000313" key="3">
    <source>
        <dbReference type="RefSeq" id="XP_022298375.1"/>
    </source>
</evidence>
<gene>
    <name evidence="3" type="primary">LOC111107457</name>
</gene>
<dbReference type="GeneID" id="111107457"/>